<name>A0ABW4FG75_9PSEU</name>
<dbReference type="InterPro" id="IPR005802">
    <property type="entry name" value="ADC_synth_comp_1"/>
</dbReference>
<gene>
    <name evidence="3" type="primary">pabB</name>
    <name evidence="3" type="ORF">ACFSCY_09390</name>
</gene>
<dbReference type="InterPro" id="IPR036038">
    <property type="entry name" value="Aminotransferase-like"/>
</dbReference>
<feature type="region of interest" description="Disordered" evidence="1">
    <location>
        <begin position="584"/>
        <end position="608"/>
    </location>
</feature>
<dbReference type="Pfam" id="PF00425">
    <property type="entry name" value="Chorismate_bind"/>
    <property type="match status" value="1"/>
</dbReference>
<dbReference type="PANTHER" id="PTHR11236:SF50">
    <property type="entry name" value="AMINODEOXYCHORISMATE SYNTHASE COMPONENT 1"/>
    <property type="match status" value="1"/>
</dbReference>
<organism evidence="3 4">
    <name type="scientific">Pseudonocardia aurantiaca</name>
    <dbReference type="NCBI Taxonomy" id="75290"/>
    <lineage>
        <taxon>Bacteria</taxon>
        <taxon>Bacillati</taxon>
        <taxon>Actinomycetota</taxon>
        <taxon>Actinomycetes</taxon>
        <taxon>Pseudonocardiales</taxon>
        <taxon>Pseudonocardiaceae</taxon>
        <taxon>Pseudonocardia</taxon>
    </lineage>
</organism>
<dbReference type="NCBIfam" id="TIGR00553">
    <property type="entry name" value="pabB"/>
    <property type="match status" value="1"/>
</dbReference>
<dbReference type="Gene3D" id="3.20.10.10">
    <property type="entry name" value="D-amino Acid Aminotransferase, subunit A, domain 2"/>
    <property type="match status" value="1"/>
</dbReference>
<reference evidence="4" key="1">
    <citation type="journal article" date="2019" name="Int. J. Syst. Evol. Microbiol.">
        <title>The Global Catalogue of Microorganisms (GCM) 10K type strain sequencing project: providing services to taxonomists for standard genome sequencing and annotation.</title>
        <authorList>
            <consortium name="The Broad Institute Genomics Platform"/>
            <consortium name="The Broad Institute Genome Sequencing Center for Infectious Disease"/>
            <person name="Wu L."/>
            <person name="Ma J."/>
        </authorList>
    </citation>
    <scope>NUCLEOTIDE SEQUENCE [LARGE SCALE GENOMIC DNA]</scope>
    <source>
        <strain evidence="4">JCM 12165</strain>
    </source>
</reference>
<evidence type="ECO:0000256" key="1">
    <source>
        <dbReference type="SAM" id="MobiDB-lite"/>
    </source>
</evidence>
<feature type="domain" description="Chorismate-utilising enzyme C-terminal" evidence="2">
    <location>
        <begin position="115"/>
        <end position="372"/>
    </location>
</feature>
<dbReference type="InterPro" id="IPR015890">
    <property type="entry name" value="Chorismate_C"/>
</dbReference>
<keyword evidence="3" id="KW-0032">Aminotransferase</keyword>
<comment type="caution">
    <text evidence="3">The sequence shown here is derived from an EMBL/GenBank/DDBJ whole genome shotgun (WGS) entry which is preliminary data.</text>
</comment>
<protein>
    <submittedName>
        <fullName evidence="3">Aminodeoxychorismate synthase component I</fullName>
        <ecNumber evidence="3">2.6.1.85</ecNumber>
    </submittedName>
</protein>
<dbReference type="InterPro" id="IPR019999">
    <property type="entry name" value="Anth_synth_I-like"/>
</dbReference>
<dbReference type="InterPro" id="IPR043131">
    <property type="entry name" value="BCAT-like_N"/>
</dbReference>
<keyword evidence="3" id="KW-0808">Transferase</keyword>
<dbReference type="Proteomes" id="UP001597145">
    <property type="component" value="Unassembled WGS sequence"/>
</dbReference>
<dbReference type="PRINTS" id="PR00095">
    <property type="entry name" value="ANTSNTHASEI"/>
</dbReference>
<dbReference type="InterPro" id="IPR005801">
    <property type="entry name" value="ADC_synthase"/>
</dbReference>
<accession>A0ABW4FG75</accession>
<sequence length="608" mass="65807">MTPVAPWARFDDLRAGAALHFTSVSGPLVAHSAGEVTGVLREVERATAGGAWSFGFVVYEAATGFDAALPVREPIAGLPLAWFGICAPPREVPVVVPPGERRYRVGPWTCDWDANQHRRGVDAVRAHIADGDTYQANLTTRMRAAVRGDMTQLYTDLALGQRGAHNAYLDVGRFVIAGASPELFFEIRDGRLHMRPMKGTASRGRTTAEDAVLIERLRTSAKERAENVMIVDLVRNDIARVARTGSVKVTSLCRPERYETVHQLTSDVTADLRPDVGLADVFGALFPCGSVTGAPKAGTMQIIRDLEPGPRGIYCGAVGFVAPPGSPVRARFNVAIRTVLVDRQAGTATYGTGGGITWESDPAAEYAELLAKARVLATRPDDFHLIETMRHDREAGLVALGRHLARLQASAAYFGFPFDPGAARSFLAARLAGVGDARVRLLAFRDGKIAVNVDRLPPRTDRPVLLAVDDDPIDSRDCWPHHKTSRRKPYTSRRARHPDADEVVLVNERGEITETTTANLAVHLDGRWWTPPLGGGCLPGVERGRLIELGALAERVLRPDDLHRATGLAVVNALRGWRSATLAAPGRAKAAGRTTVPDLSPDPPPDFR</sequence>
<dbReference type="InterPro" id="IPR043132">
    <property type="entry name" value="BCAT-like_C"/>
</dbReference>
<dbReference type="Gene3D" id="3.30.470.10">
    <property type="match status" value="1"/>
</dbReference>
<dbReference type="Gene3D" id="3.60.120.10">
    <property type="entry name" value="Anthranilate synthase"/>
    <property type="match status" value="1"/>
</dbReference>
<dbReference type="RefSeq" id="WP_343981848.1">
    <property type="nucleotide sequence ID" value="NZ_BAAAJG010000015.1"/>
</dbReference>
<evidence type="ECO:0000259" key="2">
    <source>
        <dbReference type="Pfam" id="PF00425"/>
    </source>
</evidence>
<dbReference type="InterPro" id="IPR001544">
    <property type="entry name" value="Aminotrans_IV"/>
</dbReference>
<dbReference type="SUPFAM" id="SSF56322">
    <property type="entry name" value="ADC synthase"/>
    <property type="match status" value="1"/>
</dbReference>
<dbReference type="Pfam" id="PF01063">
    <property type="entry name" value="Aminotran_4"/>
    <property type="match status" value="1"/>
</dbReference>
<evidence type="ECO:0000313" key="4">
    <source>
        <dbReference type="Proteomes" id="UP001597145"/>
    </source>
</evidence>
<keyword evidence="4" id="KW-1185">Reference proteome</keyword>
<dbReference type="SUPFAM" id="SSF56752">
    <property type="entry name" value="D-aminoacid aminotransferase-like PLP-dependent enzymes"/>
    <property type="match status" value="1"/>
</dbReference>
<dbReference type="PANTHER" id="PTHR11236">
    <property type="entry name" value="AMINOBENZOATE/ANTHRANILATE SYNTHASE"/>
    <property type="match status" value="1"/>
</dbReference>
<dbReference type="EMBL" id="JBHUCP010000005">
    <property type="protein sequence ID" value="MFD1529653.1"/>
    <property type="molecule type" value="Genomic_DNA"/>
</dbReference>
<dbReference type="EC" id="2.6.1.85" evidence="3"/>
<dbReference type="GO" id="GO:0046820">
    <property type="term" value="F:4-amino-4-deoxychorismate synthase activity"/>
    <property type="evidence" value="ECO:0007669"/>
    <property type="project" value="UniProtKB-EC"/>
</dbReference>
<evidence type="ECO:0000313" key="3">
    <source>
        <dbReference type="EMBL" id="MFD1529653.1"/>
    </source>
</evidence>
<proteinExistence type="predicted"/>